<feature type="domain" description="GST N-terminal" evidence="8">
    <location>
        <begin position="40"/>
        <end position="106"/>
    </location>
</feature>
<evidence type="ECO:0000256" key="2">
    <source>
        <dbReference type="ARBA" id="ARBA00009899"/>
    </source>
</evidence>
<dbReference type="InterPro" id="IPR036249">
    <property type="entry name" value="Thioredoxin-like_sf"/>
</dbReference>
<dbReference type="InterPro" id="IPR040077">
    <property type="entry name" value="GST_C_Theta"/>
</dbReference>
<accession>A0AAD9VK16</accession>
<dbReference type="EC" id="2.5.1.18" evidence="4"/>
<evidence type="ECO:0000256" key="3">
    <source>
        <dbReference type="ARBA" id="ARBA00011738"/>
    </source>
</evidence>
<sequence length="309" mass="35858">MDHKSTPKFISVSTQGIAIKKRSRINFLDLLNLDTHQTTALYIFLKVTGIPFEAKPIKLIKLEQLTPEYEAINPFKKVPAIEHNGFKLTESIAIVRYLSREYNISQHWYPSSSKEQARVDEYLEWQHLNTRLQCASYFAVKYLNPLRTGRPSKPEQAEKYKASMLDCLSLIENTWLKDKPFLTSDKISVSDIFGVCEVEQLRLAGYDPRESGPVLAEWIERVRKETNPYYDEAHKFLNIFAEQQKQASISYSLNKTIKYGDTISLVYQEQIIRIIQNTILYIDICNNEHIKISEFLISSVTLETCKISF</sequence>
<evidence type="ECO:0000313" key="10">
    <source>
        <dbReference type="EMBL" id="KAK2577369.1"/>
    </source>
</evidence>
<dbReference type="Pfam" id="PF02798">
    <property type="entry name" value="GST_N"/>
    <property type="match status" value="1"/>
</dbReference>
<comment type="caution">
    <text evidence="10">The sequence shown here is derived from an EMBL/GenBank/DDBJ whole genome shotgun (WGS) entry which is preliminary data.</text>
</comment>
<keyword evidence="5" id="KW-0963">Cytoplasm</keyword>
<dbReference type="EMBL" id="JAIFRP010004357">
    <property type="protein sequence ID" value="KAK2577369.1"/>
    <property type="molecule type" value="Genomic_DNA"/>
</dbReference>
<evidence type="ECO:0000259" key="8">
    <source>
        <dbReference type="PROSITE" id="PS50404"/>
    </source>
</evidence>
<reference evidence="10" key="2">
    <citation type="journal article" date="2023" name="Commun. Biol.">
        <title>Intrasexual cuticular hydrocarbon dimorphism in a wasp sheds light on hydrocarbon biosynthesis genes in Hymenoptera.</title>
        <authorList>
            <person name="Moris V.C."/>
            <person name="Podsiadlowski L."/>
            <person name="Martin S."/>
            <person name="Oeyen J.P."/>
            <person name="Donath A."/>
            <person name="Petersen M."/>
            <person name="Wilbrandt J."/>
            <person name="Misof B."/>
            <person name="Liedtke D."/>
            <person name="Thamm M."/>
            <person name="Scheiner R."/>
            <person name="Schmitt T."/>
            <person name="Niehuis O."/>
        </authorList>
    </citation>
    <scope>NUCLEOTIDE SEQUENCE</scope>
    <source>
        <strain evidence="10">GBR_01_08_01A</strain>
    </source>
</reference>
<dbReference type="InterPro" id="IPR004046">
    <property type="entry name" value="GST_C"/>
</dbReference>
<comment type="similarity">
    <text evidence="2">Belongs to the GST superfamily. Theta family.</text>
</comment>
<evidence type="ECO:0000313" key="11">
    <source>
        <dbReference type="Proteomes" id="UP001258017"/>
    </source>
</evidence>
<comment type="catalytic activity">
    <reaction evidence="7">
        <text>RX + glutathione = an S-substituted glutathione + a halide anion + H(+)</text>
        <dbReference type="Rhea" id="RHEA:16437"/>
        <dbReference type="ChEBI" id="CHEBI:15378"/>
        <dbReference type="ChEBI" id="CHEBI:16042"/>
        <dbReference type="ChEBI" id="CHEBI:17792"/>
        <dbReference type="ChEBI" id="CHEBI:57925"/>
        <dbReference type="ChEBI" id="CHEBI:90779"/>
        <dbReference type="EC" id="2.5.1.18"/>
    </reaction>
</comment>
<evidence type="ECO:0000256" key="6">
    <source>
        <dbReference type="ARBA" id="ARBA00022679"/>
    </source>
</evidence>
<dbReference type="SFLD" id="SFLDG00358">
    <property type="entry name" value="Main_(cytGST)"/>
    <property type="match status" value="1"/>
</dbReference>
<gene>
    <name evidence="10" type="ORF">KPH14_003485</name>
</gene>
<dbReference type="Proteomes" id="UP001258017">
    <property type="component" value="Unassembled WGS sequence"/>
</dbReference>
<dbReference type="Pfam" id="PF00043">
    <property type="entry name" value="GST_C"/>
    <property type="match status" value="1"/>
</dbReference>
<protein>
    <recommendedName>
        <fullName evidence="4">glutathione transferase</fullName>
        <ecNumber evidence="4">2.5.1.18</ecNumber>
    </recommendedName>
</protein>
<dbReference type="InterPro" id="IPR004045">
    <property type="entry name" value="Glutathione_S-Trfase_N"/>
</dbReference>
<proteinExistence type="inferred from homology"/>
<dbReference type="InterPro" id="IPR040079">
    <property type="entry name" value="Glutathione_S-Trfase"/>
</dbReference>
<comment type="subunit">
    <text evidence="3">Homodimer.</text>
</comment>
<keyword evidence="6" id="KW-0808">Transferase</keyword>
<dbReference type="InterPro" id="IPR051369">
    <property type="entry name" value="GST_Theta"/>
</dbReference>
<dbReference type="PANTHER" id="PTHR43917">
    <property type="match status" value="1"/>
</dbReference>
<keyword evidence="11" id="KW-1185">Reference proteome</keyword>
<evidence type="ECO:0000256" key="5">
    <source>
        <dbReference type="ARBA" id="ARBA00022490"/>
    </source>
</evidence>
<dbReference type="PROSITE" id="PS50405">
    <property type="entry name" value="GST_CTER"/>
    <property type="match status" value="1"/>
</dbReference>
<dbReference type="CDD" id="cd03183">
    <property type="entry name" value="GST_C_Theta"/>
    <property type="match status" value="1"/>
</dbReference>
<evidence type="ECO:0000259" key="9">
    <source>
        <dbReference type="PROSITE" id="PS50405"/>
    </source>
</evidence>
<name>A0AAD9VK16_9HYME</name>
<dbReference type="GO" id="GO:0004364">
    <property type="term" value="F:glutathione transferase activity"/>
    <property type="evidence" value="ECO:0007669"/>
    <property type="project" value="UniProtKB-EC"/>
</dbReference>
<feature type="domain" description="GST C-terminal" evidence="9">
    <location>
        <begin position="112"/>
        <end position="247"/>
    </location>
</feature>
<dbReference type="Gene3D" id="3.40.30.10">
    <property type="entry name" value="Glutaredoxin"/>
    <property type="match status" value="1"/>
</dbReference>
<organism evidence="10 11">
    <name type="scientific">Odynerus spinipes</name>
    <dbReference type="NCBI Taxonomy" id="1348599"/>
    <lineage>
        <taxon>Eukaryota</taxon>
        <taxon>Metazoa</taxon>
        <taxon>Ecdysozoa</taxon>
        <taxon>Arthropoda</taxon>
        <taxon>Hexapoda</taxon>
        <taxon>Insecta</taxon>
        <taxon>Pterygota</taxon>
        <taxon>Neoptera</taxon>
        <taxon>Endopterygota</taxon>
        <taxon>Hymenoptera</taxon>
        <taxon>Apocrita</taxon>
        <taxon>Aculeata</taxon>
        <taxon>Vespoidea</taxon>
        <taxon>Vespidae</taxon>
        <taxon>Eumeninae</taxon>
        <taxon>Odynerus</taxon>
    </lineage>
</organism>
<comment type="subcellular location">
    <subcellularLocation>
        <location evidence="1">Cytoplasm</location>
    </subcellularLocation>
</comment>
<evidence type="ECO:0000256" key="4">
    <source>
        <dbReference type="ARBA" id="ARBA00012452"/>
    </source>
</evidence>
<dbReference type="FunFam" id="1.20.1050.10:FF:000008">
    <property type="entry name" value="Glutathione S-transferase theta-1"/>
    <property type="match status" value="1"/>
</dbReference>
<dbReference type="GO" id="GO:0005737">
    <property type="term" value="C:cytoplasm"/>
    <property type="evidence" value="ECO:0007669"/>
    <property type="project" value="UniProtKB-SubCell"/>
</dbReference>
<dbReference type="PANTHER" id="PTHR43917:SF8">
    <property type="entry name" value="GH16740P-RELATED"/>
    <property type="match status" value="1"/>
</dbReference>
<dbReference type="AlphaFoldDB" id="A0AAD9VK16"/>
<dbReference type="GO" id="GO:0006749">
    <property type="term" value="P:glutathione metabolic process"/>
    <property type="evidence" value="ECO:0007669"/>
    <property type="project" value="TreeGrafter"/>
</dbReference>
<dbReference type="PROSITE" id="PS50404">
    <property type="entry name" value="GST_NTER"/>
    <property type="match status" value="1"/>
</dbReference>
<dbReference type="SUPFAM" id="SSF52833">
    <property type="entry name" value="Thioredoxin-like"/>
    <property type="match status" value="1"/>
</dbReference>
<dbReference type="InterPro" id="IPR036282">
    <property type="entry name" value="Glutathione-S-Trfase_C_sf"/>
</dbReference>
<dbReference type="SUPFAM" id="SSF47616">
    <property type="entry name" value="GST C-terminal domain-like"/>
    <property type="match status" value="1"/>
</dbReference>
<evidence type="ECO:0000256" key="7">
    <source>
        <dbReference type="ARBA" id="ARBA00047960"/>
    </source>
</evidence>
<dbReference type="SFLD" id="SFLDS00019">
    <property type="entry name" value="Glutathione_Transferase_(cytos"/>
    <property type="match status" value="1"/>
</dbReference>
<reference evidence="10" key="1">
    <citation type="submission" date="2021-08" db="EMBL/GenBank/DDBJ databases">
        <authorList>
            <person name="Misof B."/>
            <person name="Oliver O."/>
            <person name="Podsiadlowski L."/>
            <person name="Donath A."/>
            <person name="Peters R."/>
            <person name="Mayer C."/>
            <person name="Rust J."/>
            <person name="Gunkel S."/>
            <person name="Lesny P."/>
            <person name="Martin S."/>
            <person name="Oeyen J.P."/>
            <person name="Petersen M."/>
            <person name="Panagiotis P."/>
            <person name="Wilbrandt J."/>
            <person name="Tanja T."/>
        </authorList>
    </citation>
    <scope>NUCLEOTIDE SEQUENCE</scope>
    <source>
        <strain evidence="10">GBR_01_08_01A</strain>
        <tissue evidence="10">Thorax + abdomen</tissue>
    </source>
</reference>
<dbReference type="Gene3D" id="1.20.1050.10">
    <property type="match status" value="1"/>
</dbReference>
<dbReference type="InterPro" id="IPR010987">
    <property type="entry name" value="Glutathione-S-Trfase_C-like"/>
</dbReference>
<evidence type="ECO:0000256" key="1">
    <source>
        <dbReference type="ARBA" id="ARBA00004496"/>
    </source>
</evidence>